<comment type="caution">
    <text evidence="2">The sequence shown here is derived from an EMBL/GenBank/DDBJ whole genome shotgun (WGS) entry which is preliminary data.</text>
</comment>
<accession>A0ABV3QG45</accession>
<keyword evidence="3" id="KW-1185">Reference proteome</keyword>
<gene>
    <name evidence="2" type="ORF">ABQJ54_11905</name>
</gene>
<keyword evidence="1" id="KW-0472">Membrane</keyword>
<feature type="transmembrane region" description="Helical" evidence="1">
    <location>
        <begin position="25"/>
        <end position="46"/>
    </location>
</feature>
<dbReference type="EMBL" id="JBFOHK010000003">
    <property type="protein sequence ID" value="MEW9572456.1"/>
    <property type="molecule type" value="Genomic_DNA"/>
</dbReference>
<dbReference type="RefSeq" id="WP_367854527.1">
    <property type="nucleotide sequence ID" value="NZ_JBFOHK010000003.1"/>
</dbReference>
<organism evidence="2 3">
    <name type="scientific">Rhodanobacter lycopersici</name>
    <dbReference type="NCBI Taxonomy" id="3162487"/>
    <lineage>
        <taxon>Bacteria</taxon>
        <taxon>Pseudomonadati</taxon>
        <taxon>Pseudomonadota</taxon>
        <taxon>Gammaproteobacteria</taxon>
        <taxon>Lysobacterales</taxon>
        <taxon>Rhodanobacteraceae</taxon>
        <taxon>Rhodanobacter</taxon>
    </lineage>
</organism>
<keyword evidence="1" id="KW-0812">Transmembrane</keyword>
<sequence length="93" mass="10360">MASPPAGYRIVPALFRLWQIPFVRWFRSLLAVALAAGITLLAAWLLMMWSGAGAPSLPDFTQRHPMMGIAFGLLSTLIAVVSALLQRRRRKLR</sequence>
<dbReference type="Proteomes" id="UP001556220">
    <property type="component" value="Unassembled WGS sequence"/>
</dbReference>
<evidence type="ECO:0000313" key="3">
    <source>
        <dbReference type="Proteomes" id="UP001556220"/>
    </source>
</evidence>
<protein>
    <recommendedName>
        <fullName evidence="4">Transmembrane protein</fullName>
    </recommendedName>
</protein>
<evidence type="ECO:0008006" key="4">
    <source>
        <dbReference type="Google" id="ProtNLM"/>
    </source>
</evidence>
<feature type="transmembrane region" description="Helical" evidence="1">
    <location>
        <begin position="66"/>
        <end position="85"/>
    </location>
</feature>
<reference evidence="2 3" key="1">
    <citation type="submission" date="2024-06" db="EMBL/GenBank/DDBJ databases">
        <authorList>
            <person name="Woo H."/>
        </authorList>
    </citation>
    <scope>NUCLEOTIDE SEQUENCE [LARGE SCALE GENOMIC DNA]</scope>
    <source>
        <strain evidence="2 3">Si-c</strain>
    </source>
</reference>
<keyword evidence="1" id="KW-1133">Transmembrane helix</keyword>
<name>A0ABV3QG45_9GAMM</name>
<evidence type="ECO:0000256" key="1">
    <source>
        <dbReference type="SAM" id="Phobius"/>
    </source>
</evidence>
<evidence type="ECO:0000313" key="2">
    <source>
        <dbReference type="EMBL" id="MEW9572456.1"/>
    </source>
</evidence>
<proteinExistence type="predicted"/>